<reference evidence="1 2" key="2">
    <citation type="submission" date="2019-11" db="EMBL/GenBank/DDBJ databases">
        <authorList>
            <person name="Lu H."/>
        </authorList>
    </citation>
    <scope>NUCLEOTIDE SEQUENCE [LARGE SCALE GENOMIC DNA]</scope>
    <source>
        <strain evidence="1 2">FIM1</strain>
    </source>
</reference>
<name>A0ABX6ET02_KLUMA</name>
<dbReference type="PANTHER" id="PTHR10957">
    <property type="entry name" value="RAP1 GTPASE-GDP DISSOCIATION STIMULATOR 1"/>
    <property type="match status" value="1"/>
</dbReference>
<dbReference type="InterPro" id="IPR040144">
    <property type="entry name" value="RAP1GDS1"/>
</dbReference>
<dbReference type="EMBL" id="CP015056">
    <property type="protein sequence ID" value="QGN15453.1"/>
    <property type="molecule type" value="Genomic_DNA"/>
</dbReference>
<sequence length="600" mass="68543">MEYEEILFGLQPLINAPDASSISIEDVFLQSYLTVLDQLAVHLRAPSNRNLIRETGLLTQLLRVLYSLLDHAFHQSHSTQQYLQLSSEFIRCVANALIDNDKNRELFWDGDYNKKNEFIDYYAGRIFGLTDDTENTISLQSRTVVLISNLTMDDKMQYKRIAPKIQPSLMKLMISMRSIFLEEEYNMLVGISFDLLSETIEQYTDFLPLNFLVGLSHMMFNVCQNIINEDNTDKPENNDDEVTEEELFLPNLAQNIAHCIFIGTCSEKYNFSDEKATSSIQHNLLKSLNTLNQKNFENQLITNREILSSIGNISSNLSYTNEKDILTAIDIVKSQNEDEKSPYAIASALIILSNYISNPEKADEIRGLLDCTLIINSSNVFKDPIQFQGFLTLLRKLLKTDIIMFTPKPELERLAGILVLCYDQSKYYQGLKPLLEKLLEKLLAISTSKTISDMIKSSRRFYEVISDGGIIASCQTIDKLSKVQKSIEPLQLDETFSKILNYYKEAKAEDMLKDPLSLFHILRSVGIYLTELNIQKQDVIFENFSDQIMKLLEVSLSVKSSEDSASKAVWNNARYLAGIVIASKSNTIQDTLKDLARRYF</sequence>
<protein>
    <submittedName>
        <fullName evidence="1">Bud emergence protein 4</fullName>
    </submittedName>
</protein>
<evidence type="ECO:0000313" key="2">
    <source>
        <dbReference type="Proteomes" id="UP000422736"/>
    </source>
</evidence>
<proteinExistence type="predicted"/>
<reference evidence="1 2" key="1">
    <citation type="submission" date="2016-03" db="EMBL/GenBank/DDBJ databases">
        <title>How can Kluyveromyces marxianus grow so fast - potential evolutionary course in Saccharomyces Complex revealed by comparative genomics.</title>
        <authorList>
            <person name="Mo W."/>
            <person name="Lu W."/>
            <person name="Yang X."/>
            <person name="Qi J."/>
            <person name="Lv H."/>
        </authorList>
    </citation>
    <scope>NUCLEOTIDE SEQUENCE [LARGE SCALE GENOMIC DNA]</scope>
    <source>
        <strain evidence="1 2">FIM1</strain>
    </source>
</reference>
<evidence type="ECO:0000313" key="1">
    <source>
        <dbReference type="EMBL" id="QGN15453.1"/>
    </source>
</evidence>
<dbReference type="Proteomes" id="UP000422736">
    <property type="component" value="Chromosome 3"/>
</dbReference>
<keyword evidence="2" id="KW-1185">Reference proteome</keyword>
<gene>
    <name evidence="1" type="primary">BEM4</name>
    <name evidence="1" type="ORF">FIM1_2144</name>
</gene>
<organism evidence="1 2">
    <name type="scientific">Kluyveromyces marxianus</name>
    <name type="common">Yeast</name>
    <name type="synonym">Candida kefyr</name>
    <dbReference type="NCBI Taxonomy" id="4911"/>
    <lineage>
        <taxon>Eukaryota</taxon>
        <taxon>Fungi</taxon>
        <taxon>Dikarya</taxon>
        <taxon>Ascomycota</taxon>
        <taxon>Saccharomycotina</taxon>
        <taxon>Saccharomycetes</taxon>
        <taxon>Saccharomycetales</taxon>
        <taxon>Saccharomycetaceae</taxon>
        <taxon>Kluyveromyces</taxon>
    </lineage>
</organism>
<accession>A0ABX6ET02</accession>